<dbReference type="AlphaFoldDB" id="A0A7J7Z403"/>
<evidence type="ECO:0000313" key="1">
    <source>
        <dbReference type="EMBL" id="KAF6368983.1"/>
    </source>
</evidence>
<name>A0A7J7Z403_MYOMY</name>
<accession>A0A7J7Z403</accession>
<reference evidence="1 2" key="1">
    <citation type="journal article" date="2020" name="Nature">
        <title>Six reference-quality genomes reveal evolution of bat adaptations.</title>
        <authorList>
            <person name="Jebb D."/>
            <person name="Huang Z."/>
            <person name="Pippel M."/>
            <person name="Hughes G.M."/>
            <person name="Lavrichenko K."/>
            <person name="Devanna P."/>
            <person name="Winkler S."/>
            <person name="Jermiin L.S."/>
            <person name="Skirmuntt E.C."/>
            <person name="Katzourakis A."/>
            <person name="Burkitt-Gray L."/>
            <person name="Ray D.A."/>
            <person name="Sullivan K.A.M."/>
            <person name="Roscito J.G."/>
            <person name="Kirilenko B.M."/>
            <person name="Davalos L.M."/>
            <person name="Corthals A.P."/>
            <person name="Power M.L."/>
            <person name="Jones G."/>
            <person name="Ransome R.D."/>
            <person name="Dechmann D.K.N."/>
            <person name="Locatelli A.G."/>
            <person name="Puechmaille S.J."/>
            <person name="Fedrigo O."/>
            <person name="Jarvis E.D."/>
            <person name="Hiller M."/>
            <person name="Vernes S.C."/>
            <person name="Myers E.W."/>
            <person name="Teeling E.C."/>
        </authorList>
    </citation>
    <scope>NUCLEOTIDE SEQUENCE [LARGE SCALE GENOMIC DNA]</scope>
    <source>
        <strain evidence="1">MMyoMyo1</strain>
        <tissue evidence="1">Flight muscle</tissue>
    </source>
</reference>
<evidence type="ECO:0000313" key="2">
    <source>
        <dbReference type="Proteomes" id="UP000527355"/>
    </source>
</evidence>
<dbReference type="EMBL" id="JABWUV010000003">
    <property type="protein sequence ID" value="KAF6368983.1"/>
    <property type="molecule type" value="Genomic_DNA"/>
</dbReference>
<comment type="caution">
    <text evidence="1">The sequence shown here is derived from an EMBL/GenBank/DDBJ whole genome shotgun (WGS) entry which is preliminary data.</text>
</comment>
<dbReference type="Proteomes" id="UP000527355">
    <property type="component" value="Unassembled WGS sequence"/>
</dbReference>
<organism evidence="1 2">
    <name type="scientific">Myotis myotis</name>
    <name type="common">Greater mouse-eared bat</name>
    <name type="synonym">Vespertilio myotis</name>
    <dbReference type="NCBI Taxonomy" id="51298"/>
    <lineage>
        <taxon>Eukaryota</taxon>
        <taxon>Metazoa</taxon>
        <taxon>Chordata</taxon>
        <taxon>Craniata</taxon>
        <taxon>Vertebrata</taxon>
        <taxon>Euteleostomi</taxon>
        <taxon>Mammalia</taxon>
        <taxon>Eutheria</taxon>
        <taxon>Laurasiatheria</taxon>
        <taxon>Chiroptera</taxon>
        <taxon>Yangochiroptera</taxon>
        <taxon>Vespertilionidae</taxon>
        <taxon>Myotis</taxon>
    </lineage>
</organism>
<keyword evidence="2" id="KW-1185">Reference proteome</keyword>
<protein>
    <submittedName>
        <fullName evidence="1">Uncharacterized protein</fullName>
    </submittedName>
</protein>
<gene>
    <name evidence="1" type="ORF">mMyoMyo1_010392</name>
</gene>
<sequence length="148" mass="17521">MVKRSKTCIHLIKDPLKYRVKYMKKNCQTKMKNKFIYQIMEAFNNAFPATDRTRRKNKSVGNIRLNNTITLSLSAYNTISLCKALYSTSTECMLFLLVLKVHKRHHIKLIVLTSYKYTHYAYRTDWKMNKNRLSEGVRDPPKDLYACT</sequence>
<proteinExistence type="predicted"/>